<evidence type="ECO:0000256" key="2">
    <source>
        <dbReference type="SAM" id="SignalP"/>
    </source>
</evidence>
<dbReference type="Pfam" id="PF00100">
    <property type="entry name" value="Zona_pellucida"/>
    <property type="match status" value="1"/>
</dbReference>
<dbReference type="Gene3D" id="2.60.40.4100">
    <property type="entry name" value="Zona pellucida, ZP-C domain"/>
    <property type="match status" value="1"/>
</dbReference>
<evidence type="ECO:0000259" key="3">
    <source>
        <dbReference type="PROSITE" id="PS51034"/>
    </source>
</evidence>
<evidence type="ECO:0000256" key="1">
    <source>
        <dbReference type="ARBA" id="ARBA00023157"/>
    </source>
</evidence>
<dbReference type="GO" id="GO:0035803">
    <property type="term" value="P:egg coat formation"/>
    <property type="evidence" value="ECO:0007669"/>
    <property type="project" value="TreeGrafter"/>
</dbReference>
<dbReference type="InterPro" id="IPR001507">
    <property type="entry name" value="ZP_dom"/>
</dbReference>
<dbReference type="OrthoDB" id="9928644at2759"/>
<dbReference type="GO" id="GO:2000344">
    <property type="term" value="P:positive regulation of acrosome reaction"/>
    <property type="evidence" value="ECO:0007669"/>
    <property type="project" value="TreeGrafter"/>
</dbReference>
<accession>A0A9Q1IDI9</accession>
<dbReference type="Gene3D" id="2.60.40.3210">
    <property type="entry name" value="Zona pellucida, ZP-N domain"/>
    <property type="match status" value="1"/>
</dbReference>
<dbReference type="InterPro" id="IPR055355">
    <property type="entry name" value="ZP-C"/>
</dbReference>
<dbReference type="PROSITE" id="PS51034">
    <property type="entry name" value="ZP_2"/>
    <property type="match status" value="1"/>
</dbReference>
<feature type="chain" id="PRO_5040136936" description="ZP domain-containing protein" evidence="2">
    <location>
        <begin position="21"/>
        <end position="335"/>
    </location>
</feature>
<reference evidence="4" key="1">
    <citation type="journal article" date="2023" name="Science">
        <title>Genome structures resolve the early diversification of teleost fishes.</title>
        <authorList>
            <person name="Parey E."/>
            <person name="Louis A."/>
            <person name="Montfort J."/>
            <person name="Bouchez O."/>
            <person name="Roques C."/>
            <person name="Iampietro C."/>
            <person name="Lluch J."/>
            <person name="Castinel A."/>
            <person name="Donnadieu C."/>
            <person name="Desvignes T."/>
            <person name="Floi Bucao C."/>
            <person name="Jouanno E."/>
            <person name="Wen M."/>
            <person name="Mejri S."/>
            <person name="Dirks R."/>
            <person name="Jansen H."/>
            <person name="Henkel C."/>
            <person name="Chen W.J."/>
            <person name="Zahm M."/>
            <person name="Cabau C."/>
            <person name="Klopp C."/>
            <person name="Thompson A.W."/>
            <person name="Robinson-Rechavi M."/>
            <person name="Braasch I."/>
            <person name="Lecointre G."/>
            <person name="Bobe J."/>
            <person name="Postlethwait J.H."/>
            <person name="Berthelot C."/>
            <person name="Roest Crollius H."/>
            <person name="Guiguen Y."/>
        </authorList>
    </citation>
    <scope>NUCLEOTIDE SEQUENCE</scope>
    <source>
        <strain evidence="4">WJC10195</strain>
    </source>
</reference>
<dbReference type="EMBL" id="JAINUF010000019">
    <property type="protein sequence ID" value="KAJ8336570.1"/>
    <property type="molecule type" value="Genomic_DNA"/>
</dbReference>
<evidence type="ECO:0000313" key="4">
    <source>
        <dbReference type="EMBL" id="KAJ8336570.1"/>
    </source>
</evidence>
<dbReference type="Proteomes" id="UP001152622">
    <property type="component" value="Chromosome 19"/>
</dbReference>
<dbReference type="GO" id="GO:0032190">
    <property type="term" value="F:acrosin binding"/>
    <property type="evidence" value="ECO:0007669"/>
    <property type="project" value="TreeGrafter"/>
</dbReference>
<gene>
    <name evidence="4" type="ORF">SKAU_G00377900</name>
</gene>
<dbReference type="PANTHER" id="PTHR11576">
    <property type="entry name" value="ZONA PELLUCIDA SPERM-BINDING PROTEIN 3"/>
    <property type="match status" value="1"/>
</dbReference>
<protein>
    <recommendedName>
        <fullName evidence="3">ZP domain-containing protein</fullName>
    </recommendedName>
</protein>
<sequence length="335" mass="37055">MTLVQVYALLFVVAGHAVHAEVSVECGWNDTVVVKWTELQLGTGNLPDDIRLGNCLPSAFFDGKGGEIVTQFSSQLDDCSFRRLVTEDQIIYSNELSYVAMAGGIPTLYPIECVYEKPKGWVRRLYKPNWQLHASGTLLFNMALMNGDFSGPAQSSTFYLGSLIPIWAAVDQQDHLPLLLLLDECVAATTPELDPSGTVYPIITNGGCLMDSKFGFSSFRPRVRTSELELHLQAFRFALGEDVYIHCKLSAWDPQRLDEGKKACNFNQGRWELLDDPSQSSLCSCCDAHCKYRRRRGVTSGLHGMTHNAVLGPLVIREAQGMGFNASVKSLMAGF</sequence>
<comment type="caution">
    <text evidence="4">The sequence shown here is derived from an EMBL/GenBank/DDBJ whole genome shotgun (WGS) entry which is preliminary data.</text>
</comment>
<keyword evidence="5" id="KW-1185">Reference proteome</keyword>
<dbReference type="FunFam" id="2.60.40.4100:FF:000002">
    <property type="entry name" value="Zona pellucida sperm-binding protein 3"/>
    <property type="match status" value="1"/>
</dbReference>
<organism evidence="4 5">
    <name type="scientific">Synaphobranchus kaupii</name>
    <name type="common">Kaup's arrowtooth eel</name>
    <dbReference type="NCBI Taxonomy" id="118154"/>
    <lineage>
        <taxon>Eukaryota</taxon>
        <taxon>Metazoa</taxon>
        <taxon>Chordata</taxon>
        <taxon>Craniata</taxon>
        <taxon>Vertebrata</taxon>
        <taxon>Euteleostomi</taxon>
        <taxon>Actinopterygii</taxon>
        <taxon>Neopterygii</taxon>
        <taxon>Teleostei</taxon>
        <taxon>Anguilliformes</taxon>
        <taxon>Synaphobranchidae</taxon>
        <taxon>Synaphobranchus</taxon>
    </lineage>
</organism>
<dbReference type="InterPro" id="IPR042235">
    <property type="entry name" value="ZP-C_dom"/>
</dbReference>
<dbReference type="AlphaFoldDB" id="A0A9Q1IDI9"/>
<evidence type="ECO:0000313" key="5">
    <source>
        <dbReference type="Proteomes" id="UP001152622"/>
    </source>
</evidence>
<dbReference type="GO" id="GO:0007339">
    <property type="term" value="P:binding of sperm to zona pellucida"/>
    <property type="evidence" value="ECO:0007669"/>
    <property type="project" value="TreeGrafter"/>
</dbReference>
<dbReference type="PANTHER" id="PTHR11576:SF3">
    <property type="entry name" value="SI:CH211-14A17.6-RELATED"/>
    <property type="match status" value="1"/>
</dbReference>
<keyword evidence="2" id="KW-0732">Signal</keyword>
<dbReference type="GO" id="GO:0031012">
    <property type="term" value="C:extracellular matrix"/>
    <property type="evidence" value="ECO:0007669"/>
    <property type="project" value="TreeGrafter"/>
</dbReference>
<feature type="domain" description="ZP" evidence="3">
    <location>
        <begin position="25"/>
        <end position="271"/>
    </location>
</feature>
<keyword evidence="1" id="KW-1015">Disulfide bond</keyword>
<feature type="signal peptide" evidence="2">
    <location>
        <begin position="1"/>
        <end position="20"/>
    </location>
</feature>
<name>A0A9Q1IDI9_SYNKA</name>
<dbReference type="SMART" id="SM00241">
    <property type="entry name" value="ZP"/>
    <property type="match status" value="1"/>
</dbReference>
<proteinExistence type="predicted"/>